<gene>
    <name evidence="2" type="ORF">SAMN04488498_107154</name>
</gene>
<dbReference type="AlphaFoldDB" id="A0A1I4A5I8"/>
<dbReference type="Proteomes" id="UP000323300">
    <property type="component" value="Unassembled WGS sequence"/>
</dbReference>
<protein>
    <submittedName>
        <fullName evidence="2">Uncharacterized protein</fullName>
    </submittedName>
</protein>
<evidence type="ECO:0000313" key="2">
    <source>
        <dbReference type="EMBL" id="SFK51470.1"/>
    </source>
</evidence>
<evidence type="ECO:0000256" key="1">
    <source>
        <dbReference type="SAM" id="MobiDB-lite"/>
    </source>
</evidence>
<dbReference type="EMBL" id="FOSL01000007">
    <property type="protein sequence ID" value="SFK51470.1"/>
    <property type="molecule type" value="Genomic_DNA"/>
</dbReference>
<feature type="region of interest" description="Disordered" evidence="1">
    <location>
        <begin position="26"/>
        <end position="54"/>
    </location>
</feature>
<evidence type="ECO:0000313" key="3">
    <source>
        <dbReference type="Proteomes" id="UP000323300"/>
    </source>
</evidence>
<dbReference type="RefSeq" id="WP_188130423.1">
    <property type="nucleotide sequence ID" value="NZ_BSPE01000070.1"/>
</dbReference>
<sequence length="54" mass="6675">MSDFEDIFADVVRIVTFQPREARMRYRPPEWDERLQAPERKNAHDRRRTDRSLD</sequence>
<organism evidence="2 3">
    <name type="scientific">Neomesorhizobium albiziae</name>
    <dbReference type="NCBI Taxonomy" id="335020"/>
    <lineage>
        <taxon>Bacteria</taxon>
        <taxon>Pseudomonadati</taxon>
        <taxon>Pseudomonadota</taxon>
        <taxon>Alphaproteobacteria</taxon>
        <taxon>Hyphomicrobiales</taxon>
        <taxon>Phyllobacteriaceae</taxon>
        <taxon>Neomesorhizobium</taxon>
    </lineage>
</organism>
<name>A0A1I4A5I8_9HYPH</name>
<keyword evidence="3" id="KW-1185">Reference proteome</keyword>
<accession>A0A1I4A5I8</accession>
<reference evidence="2 3" key="1">
    <citation type="submission" date="2016-10" db="EMBL/GenBank/DDBJ databases">
        <authorList>
            <person name="Varghese N."/>
            <person name="Submissions S."/>
        </authorList>
    </citation>
    <scope>NUCLEOTIDE SEQUENCE [LARGE SCALE GENOMIC DNA]</scope>
    <source>
        <strain evidence="2 3">DSM 21822</strain>
    </source>
</reference>
<proteinExistence type="predicted"/>